<evidence type="ECO:0000256" key="3">
    <source>
        <dbReference type="ARBA" id="ARBA00022475"/>
    </source>
</evidence>
<accession>A0AAE2CQF7</accession>
<evidence type="ECO:0000256" key="6">
    <source>
        <dbReference type="ARBA" id="ARBA00022989"/>
    </source>
</evidence>
<feature type="transmembrane region" description="Helical" evidence="10">
    <location>
        <begin position="91"/>
        <end position="111"/>
    </location>
</feature>
<protein>
    <submittedName>
        <fullName evidence="12">Plastidic glucose transporter 2</fullName>
    </submittedName>
</protein>
<dbReference type="NCBIfam" id="TIGR00879">
    <property type="entry name" value="SP"/>
    <property type="match status" value="1"/>
</dbReference>
<dbReference type="CDD" id="cd17315">
    <property type="entry name" value="MFS_GLUT_like"/>
    <property type="match status" value="1"/>
</dbReference>
<dbReference type="Proteomes" id="UP001293254">
    <property type="component" value="Unassembled WGS sequence"/>
</dbReference>
<dbReference type="InterPro" id="IPR003663">
    <property type="entry name" value="Sugar/inositol_transpt"/>
</dbReference>
<evidence type="ECO:0000256" key="7">
    <source>
        <dbReference type="ARBA" id="ARBA00023136"/>
    </source>
</evidence>
<organism evidence="12 13">
    <name type="scientific">Sesamum alatum</name>
    <dbReference type="NCBI Taxonomy" id="300844"/>
    <lineage>
        <taxon>Eukaryota</taxon>
        <taxon>Viridiplantae</taxon>
        <taxon>Streptophyta</taxon>
        <taxon>Embryophyta</taxon>
        <taxon>Tracheophyta</taxon>
        <taxon>Spermatophyta</taxon>
        <taxon>Magnoliopsida</taxon>
        <taxon>eudicotyledons</taxon>
        <taxon>Gunneridae</taxon>
        <taxon>Pentapetalae</taxon>
        <taxon>asterids</taxon>
        <taxon>lamiids</taxon>
        <taxon>Lamiales</taxon>
        <taxon>Pedaliaceae</taxon>
        <taxon>Sesamum</taxon>
    </lineage>
</organism>
<feature type="transmembrane region" description="Helical" evidence="10">
    <location>
        <begin position="352"/>
        <end position="376"/>
    </location>
</feature>
<sequence length="489" mass="53124">MFENLHGSSMHKRTMISRDYNYSTDVEDSSELVKCISEQEIASPPWKLSLPHVLVATIVSFLFGYHLGVVNEPLESISVDLGFRGNTLEEGLVVSTCLAGAFIGSLISGWIADELGRRRAFQLCALPMIVGSSICATARSLGEMLLGRFLVGTGLGVGPPVASLYVTEISPAHVRGTYGSFIQIATCLGLMGALVIGIPVRSVFGWWRICFWVSTIPAAMLALLMRFCVESPHWLHKQGRNAEAEAELERLLGGSHVTAAMVELSKTDKGDEMDTIKLVDLLYGRHARVVFIGSTLFALQQLSGINAVFYFSSTVFRRAGVSSNLANVFVGIANLIGSTIALALMDKLGRKVLLVWSFFGMGIAMALQVLASALFASSPNAFYLSIGGMLLFVLLFAVGAGPVPALLLPEILPSRIRAKAMAFCMSVHWVLNFLVGLLFLRLLDQMGPELLYSMFGTFCMLAVVFVKRNVLETKGKSLQEIEIALLPQE</sequence>
<evidence type="ECO:0000256" key="2">
    <source>
        <dbReference type="ARBA" id="ARBA00022448"/>
    </source>
</evidence>
<evidence type="ECO:0000313" key="13">
    <source>
        <dbReference type="Proteomes" id="UP001293254"/>
    </source>
</evidence>
<feature type="transmembrane region" description="Helical" evidence="10">
    <location>
        <begin position="325"/>
        <end position="345"/>
    </location>
</feature>
<feature type="domain" description="Major facilitator superfamily (MFS) profile" evidence="11">
    <location>
        <begin position="52"/>
        <end position="474"/>
    </location>
</feature>
<dbReference type="EMBL" id="JACGWO010000003">
    <property type="protein sequence ID" value="KAK4430745.1"/>
    <property type="molecule type" value="Genomic_DNA"/>
</dbReference>
<dbReference type="GO" id="GO:0005886">
    <property type="term" value="C:plasma membrane"/>
    <property type="evidence" value="ECO:0007669"/>
    <property type="project" value="UniProtKB-SubCell"/>
</dbReference>
<feature type="transmembrane region" description="Helical" evidence="10">
    <location>
        <begin position="382"/>
        <end position="408"/>
    </location>
</feature>
<reference evidence="12" key="1">
    <citation type="submission" date="2020-06" db="EMBL/GenBank/DDBJ databases">
        <authorList>
            <person name="Li T."/>
            <person name="Hu X."/>
            <person name="Zhang T."/>
            <person name="Song X."/>
            <person name="Zhang H."/>
            <person name="Dai N."/>
            <person name="Sheng W."/>
            <person name="Hou X."/>
            <person name="Wei L."/>
        </authorList>
    </citation>
    <scope>NUCLEOTIDE SEQUENCE</scope>
    <source>
        <strain evidence="12">3651</strain>
        <tissue evidence="12">Leaf</tissue>
    </source>
</reference>
<evidence type="ECO:0000256" key="8">
    <source>
        <dbReference type="ARBA" id="ARBA00044504"/>
    </source>
</evidence>
<dbReference type="AlphaFoldDB" id="A0AAE2CQF7"/>
<evidence type="ECO:0000256" key="4">
    <source>
        <dbReference type="ARBA" id="ARBA00022597"/>
    </source>
</evidence>
<dbReference type="InterPro" id="IPR005829">
    <property type="entry name" value="Sugar_transporter_CS"/>
</dbReference>
<dbReference type="InterPro" id="IPR005828">
    <property type="entry name" value="MFS_sugar_transport-like"/>
</dbReference>
<keyword evidence="2 9" id="KW-0813">Transport</keyword>
<evidence type="ECO:0000256" key="5">
    <source>
        <dbReference type="ARBA" id="ARBA00022692"/>
    </source>
</evidence>
<comment type="subcellular location">
    <subcellularLocation>
        <location evidence="1">Cell membrane</location>
        <topology evidence="1">Multi-pass membrane protein</topology>
    </subcellularLocation>
</comment>
<dbReference type="Pfam" id="PF00083">
    <property type="entry name" value="Sugar_tr"/>
    <property type="match status" value="1"/>
</dbReference>
<proteinExistence type="inferred from homology"/>
<keyword evidence="3" id="KW-1003">Cell membrane</keyword>
<gene>
    <name evidence="12" type="ORF">Salat_0836200</name>
</gene>
<evidence type="ECO:0000256" key="10">
    <source>
        <dbReference type="SAM" id="Phobius"/>
    </source>
</evidence>
<dbReference type="SUPFAM" id="SSF103473">
    <property type="entry name" value="MFS general substrate transporter"/>
    <property type="match status" value="1"/>
</dbReference>
<feature type="transmembrane region" description="Helical" evidence="10">
    <location>
        <begin position="206"/>
        <end position="229"/>
    </location>
</feature>
<feature type="transmembrane region" description="Helical" evidence="10">
    <location>
        <begin position="178"/>
        <end position="200"/>
    </location>
</feature>
<evidence type="ECO:0000259" key="11">
    <source>
        <dbReference type="PROSITE" id="PS50850"/>
    </source>
</evidence>
<dbReference type="PANTHER" id="PTHR23503:SF8">
    <property type="entry name" value="FACILITATED GLUCOSE TRANSPORTER PROTEIN 1"/>
    <property type="match status" value="1"/>
</dbReference>
<keyword evidence="5 10" id="KW-0812">Transmembrane</keyword>
<dbReference type="InterPro" id="IPR020846">
    <property type="entry name" value="MFS_dom"/>
</dbReference>
<reference evidence="12" key="2">
    <citation type="journal article" date="2024" name="Plant">
        <title>Genomic evolution and insights into agronomic trait innovations of Sesamum species.</title>
        <authorList>
            <person name="Miao H."/>
            <person name="Wang L."/>
            <person name="Qu L."/>
            <person name="Liu H."/>
            <person name="Sun Y."/>
            <person name="Le M."/>
            <person name="Wang Q."/>
            <person name="Wei S."/>
            <person name="Zheng Y."/>
            <person name="Lin W."/>
            <person name="Duan Y."/>
            <person name="Cao H."/>
            <person name="Xiong S."/>
            <person name="Wang X."/>
            <person name="Wei L."/>
            <person name="Li C."/>
            <person name="Ma Q."/>
            <person name="Ju M."/>
            <person name="Zhao R."/>
            <person name="Li G."/>
            <person name="Mu C."/>
            <person name="Tian Q."/>
            <person name="Mei H."/>
            <person name="Zhang T."/>
            <person name="Gao T."/>
            <person name="Zhang H."/>
        </authorList>
    </citation>
    <scope>NUCLEOTIDE SEQUENCE</scope>
    <source>
        <strain evidence="12">3651</strain>
    </source>
</reference>
<comment type="caution">
    <text evidence="12">The sequence shown here is derived from an EMBL/GenBank/DDBJ whole genome shotgun (WGS) entry which is preliminary data.</text>
</comment>
<comment type="similarity">
    <text evidence="9">Belongs to the major facilitator superfamily. Sugar transporter (TC 2.A.1.1) family.</text>
</comment>
<dbReference type="PANTHER" id="PTHR23503">
    <property type="entry name" value="SOLUTE CARRIER FAMILY 2"/>
    <property type="match status" value="1"/>
</dbReference>
<name>A0AAE2CQF7_9LAMI</name>
<evidence type="ECO:0000256" key="1">
    <source>
        <dbReference type="ARBA" id="ARBA00004651"/>
    </source>
</evidence>
<dbReference type="GO" id="GO:0015149">
    <property type="term" value="F:hexose transmembrane transporter activity"/>
    <property type="evidence" value="ECO:0007669"/>
    <property type="project" value="TreeGrafter"/>
</dbReference>
<dbReference type="InterPro" id="IPR036259">
    <property type="entry name" value="MFS_trans_sf"/>
</dbReference>
<comment type="similarity">
    <text evidence="8">Belongs to the major facilitator superfamily. Phosphate:H(+) symporter (TC 2.A.1.9) family.</text>
</comment>
<evidence type="ECO:0000256" key="9">
    <source>
        <dbReference type="RuleBase" id="RU003346"/>
    </source>
</evidence>
<dbReference type="Gene3D" id="1.20.1250.20">
    <property type="entry name" value="MFS general substrate transporter like domains"/>
    <property type="match status" value="1"/>
</dbReference>
<keyword evidence="6 10" id="KW-1133">Transmembrane helix</keyword>
<feature type="transmembrane region" description="Helical" evidence="10">
    <location>
        <begin position="289"/>
        <end position="313"/>
    </location>
</feature>
<feature type="transmembrane region" description="Helical" evidence="10">
    <location>
        <begin position="147"/>
        <end position="166"/>
    </location>
</feature>
<keyword evidence="4 12" id="KW-0762">Sugar transport</keyword>
<evidence type="ECO:0000313" key="12">
    <source>
        <dbReference type="EMBL" id="KAK4430745.1"/>
    </source>
</evidence>
<dbReference type="FunFam" id="1.20.1250.20:FF:000218">
    <property type="entry name" value="facilitated trehalose transporter Tret1"/>
    <property type="match status" value="1"/>
</dbReference>
<dbReference type="InterPro" id="IPR045263">
    <property type="entry name" value="GLUT"/>
</dbReference>
<feature type="transmembrane region" description="Helical" evidence="10">
    <location>
        <begin position="420"/>
        <end position="443"/>
    </location>
</feature>
<keyword evidence="13" id="KW-1185">Reference proteome</keyword>
<feature type="transmembrane region" description="Helical" evidence="10">
    <location>
        <begin position="53"/>
        <end position="71"/>
    </location>
</feature>
<dbReference type="PRINTS" id="PR00171">
    <property type="entry name" value="SUGRTRNSPORT"/>
</dbReference>
<feature type="transmembrane region" description="Helical" evidence="10">
    <location>
        <begin position="449"/>
        <end position="466"/>
    </location>
</feature>
<dbReference type="PROSITE" id="PS50850">
    <property type="entry name" value="MFS"/>
    <property type="match status" value="1"/>
</dbReference>
<keyword evidence="7 10" id="KW-0472">Membrane</keyword>
<dbReference type="PROSITE" id="PS00216">
    <property type="entry name" value="SUGAR_TRANSPORT_1"/>
    <property type="match status" value="2"/>
</dbReference>